<evidence type="ECO:0000256" key="2">
    <source>
        <dbReference type="ARBA" id="ARBA00008959"/>
    </source>
</evidence>
<organism evidence="8 9">
    <name type="scientific">Brumicola blandensis</name>
    <dbReference type="NCBI Taxonomy" id="3075611"/>
    <lineage>
        <taxon>Bacteria</taxon>
        <taxon>Pseudomonadati</taxon>
        <taxon>Pseudomonadota</taxon>
        <taxon>Gammaproteobacteria</taxon>
        <taxon>Alteromonadales</taxon>
        <taxon>Alteromonadaceae</taxon>
        <taxon>Brumicola</taxon>
    </lineage>
</organism>
<dbReference type="InterPro" id="IPR032423">
    <property type="entry name" value="AAA_assoc_2"/>
</dbReference>
<dbReference type="Pfam" id="PF12002">
    <property type="entry name" value="MgsA_C"/>
    <property type="match status" value="1"/>
</dbReference>
<dbReference type="PANTHER" id="PTHR13779:SF7">
    <property type="entry name" value="ATPASE WRNIP1"/>
    <property type="match status" value="1"/>
</dbReference>
<dbReference type="InterPro" id="IPR021886">
    <property type="entry name" value="MgsA_C"/>
</dbReference>
<evidence type="ECO:0000313" key="9">
    <source>
        <dbReference type="Proteomes" id="UP001249020"/>
    </source>
</evidence>
<dbReference type="RefSeq" id="WP_311360223.1">
    <property type="nucleotide sequence ID" value="NZ_JAVRIE010000001.1"/>
</dbReference>
<dbReference type="InterPro" id="IPR003593">
    <property type="entry name" value="AAA+_ATPase"/>
</dbReference>
<comment type="similarity">
    <text evidence="2">Belongs to the AAA ATPase family. RarA/MGS1/WRNIP1 subfamily.</text>
</comment>
<keyword evidence="5" id="KW-0547">Nucleotide-binding</keyword>
<dbReference type="GO" id="GO:0016887">
    <property type="term" value="F:ATP hydrolysis activity"/>
    <property type="evidence" value="ECO:0007669"/>
    <property type="project" value="InterPro"/>
</dbReference>
<dbReference type="InterPro" id="IPR003959">
    <property type="entry name" value="ATPase_AAA_core"/>
</dbReference>
<dbReference type="Gene3D" id="3.40.50.300">
    <property type="entry name" value="P-loop containing nucleotide triphosphate hydrolases"/>
    <property type="match status" value="1"/>
</dbReference>
<dbReference type="SMART" id="SM00382">
    <property type="entry name" value="AAA"/>
    <property type="match status" value="1"/>
</dbReference>
<gene>
    <name evidence="8" type="ORF">RM544_02635</name>
</gene>
<dbReference type="SUPFAM" id="SSF48019">
    <property type="entry name" value="post-AAA+ oligomerization domain-like"/>
    <property type="match status" value="1"/>
</dbReference>
<name>A0AAW8QZP4_9ALTE</name>
<protein>
    <recommendedName>
        <fullName evidence="3">Replication-associated recombination protein A</fullName>
    </recommendedName>
</protein>
<dbReference type="CDD" id="cd00009">
    <property type="entry name" value="AAA"/>
    <property type="match status" value="1"/>
</dbReference>
<dbReference type="EMBL" id="JAVRIE010000001">
    <property type="protein sequence ID" value="MDT0581422.1"/>
    <property type="molecule type" value="Genomic_DNA"/>
</dbReference>
<dbReference type="Gene3D" id="1.20.272.10">
    <property type="match status" value="1"/>
</dbReference>
<evidence type="ECO:0000259" key="7">
    <source>
        <dbReference type="SMART" id="SM00382"/>
    </source>
</evidence>
<dbReference type="Proteomes" id="UP001249020">
    <property type="component" value="Unassembled WGS sequence"/>
</dbReference>
<dbReference type="GO" id="GO:0017116">
    <property type="term" value="F:single-stranded DNA helicase activity"/>
    <property type="evidence" value="ECO:0007669"/>
    <property type="project" value="TreeGrafter"/>
</dbReference>
<dbReference type="InterPro" id="IPR051314">
    <property type="entry name" value="AAA_ATPase_RarA/MGS1/WRNIP1"/>
</dbReference>
<dbReference type="GO" id="GO:0006261">
    <property type="term" value="P:DNA-templated DNA replication"/>
    <property type="evidence" value="ECO:0007669"/>
    <property type="project" value="TreeGrafter"/>
</dbReference>
<dbReference type="PANTHER" id="PTHR13779">
    <property type="entry name" value="WERNER HELICASE-INTERACTING PROTEIN 1 FAMILY MEMBER"/>
    <property type="match status" value="1"/>
</dbReference>
<dbReference type="AlphaFoldDB" id="A0AAW8QZP4"/>
<comment type="caution">
    <text evidence="8">The sequence shown here is derived from an EMBL/GenBank/DDBJ whole genome shotgun (WGS) entry which is preliminary data.</text>
</comment>
<evidence type="ECO:0000256" key="1">
    <source>
        <dbReference type="ARBA" id="ARBA00002393"/>
    </source>
</evidence>
<dbReference type="GO" id="GO:0005524">
    <property type="term" value="F:ATP binding"/>
    <property type="evidence" value="ECO:0007669"/>
    <property type="project" value="UniProtKB-KW"/>
</dbReference>
<dbReference type="InterPro" id="IPR008921">
    <property type="entry name" value="DNA_pol3_clamp-load_cplx_C"/>
</dbReference>
<dbReference type="GO" id="GO:0008047">
    <property type="term" value="F:enzyme activator activity"/>
    <property type="evidence" value="ECO:0007669"/>
    <property type="project" value="TreeGrafter"/>
</dbReference>
<dbReference type="Gene3D" id="1.10.8.60">
    <property type="match status" value="1"/>
</dbReference>
<dbReference type="FunFam" id="3.40.50.300:FF:000137">
    <property type="entry name" value="Replication-associated recombination protein A"/>
    <property type="match status" value="1"/>
</dbReference>
<dbReference type="Pfam" id="PF00004">
    <property type="entry name" value="AAA"/>
    <property type="match status" value="1"/>
</dbReference>
<dbReference type="SUPFAM" id="SSF52540">
    <property type="entry name" value="P-loop containing nucleoside triphosphate hydrolases"/>
    <property type="match status" value="1"/>
</dbReference>
<keyword evidence="9" id="KW-1185">Reference proteome</keyword>
<evidence type="ECO:0000256" key="4">
    <source>
        <dbReference type="ARBA" id="ARBA00022705"/>
    </source>
</evidence>
<dbReference type="FunFam" id="1.20.272.10:FF:000001">
    <property type="entry name" value="Putative AAA family ATPase"/>
    <property type="match status" value="1"/>
</dbReference>
<evidence type="ECO:0000256" key="5">
    <source>
        <dbReference type="ARBA" id="ARBA00022741"/>
    </source>
</evidence>
<evidence type="ECO:0000256" key="3">
    <source>
        <dbReference type="ARBA" id="ARBA00020776"/>
    </source>
</evidence>
<comment type="function">
    <text evidence="1">DNA-dependent ATPase that plays important roles in cellular responses to stalled DNA replication processes.</text>
</comment>
<dbReference type="GO" id="GO:0000731">
    <property type="term" value="P:DNA synthesis involved in DNA repair"/>
    <property type="evidence" value="ECO:0007669"/>
    <property type="project" value="TreeGrafter"/>
</dbReference>
<dbReference type="CDD" id="cd18139">
    <property type="entry name" value="HLD_clamp_RarA"/>
    <property type="match status" value="1"/>
</dbReference>
<keyword evidence="4" id="KW-0235">DNA replication</keyword>
<dbReference type="Gene3D" id="1.10.3710.10">
    <property type="entry name" value="DNA polymerase III clamp loader subunits, C-terminal domain"/>
    <property type="match status" value="1"/>
</dbReference>
<accession>A0AAW8QZP4</accession>
<keyword evidence="6" id="KW-0067">ATP-binding</keyword>
<evidence type="ECO:0000256" key="6">
    <source>
        <dbReference type="ARBA" id="ARBA00022840"/>
    </source>
</evidence>
<evidence type="ECO:0000313" key="8">
    <source>
        <dbReference type="EMBL" id="MDT0581422.1"/>
    </source>
</evidence>
<dbReference type="GO" id="GO:0003677">
    <property type="term" value="F:DNA binding"/>
    <property type="evidence" value="ECO:0007669"/>
    <property type="project" value="InterPro"/>
</dbReference>
<reference evidence="8 9" key="1">
    <citation type="submission" date="2023-09" db="EMBL/GenBank/DDBJ databases">
        <authorList>
            <person name="Rey-Velasco X."/>
        </authorList>
    </citation>
    <scope>NUCLEOTIDE SEQUENCE [LARGE SCALE GENOMIC DNA]</scope>
    <source>
        <strain evidence="8 9">W409</strain>
    </source>
</reference>
<dbReference type="Pfam" id="PF16193">
    <property type="entry name" value="AAA_assoc_2"/>
    <property type="match status" value="1"/>
</dbReference>
<dbReference type="InterPro" id="IPR027417">
    <property type="entry name" value="P-loop_NTPase"/>
</dbReference>
<sequence length="429" mass="47172">MPSATYQPLASLLRPVSLSDYVGQSHLVGEHGTISKMLAQSTCYSMIFWGPPGTGKTSLVHLIAKQLDADVIELSAINAGVKEIRAAIGDSDNVDLFQKQKVVFVDEIHRFNKSQQDAFLPYVESGHIILIGATTENPSFSVNRALLSRMRVFILEKLQAEDLEQLFSRAISFIKARDESTFEIDDEAKQALLMHANGDARTLLMSIEICADMLANESQINLSMVQKATGSKVLAFDKDGDHYYDLLSAFHKSVRGSSADGALYWFAKLIRSGGDPLVIARRLLAIASEDIGNADPRALQVCLNAWDLYHRVGPAEGERALAQAVIYCALAPKSNAVYKAFKAAMKAVENHTDGEVPVHLRNAPTALAKEMGHGSGYRYAHNEPHAYAAGETYLPDALIGERFYEPSDRGLEKQLKAKMAFLRSLDEQQ</sequence>
<proteinExistence type="inferred from homology"/>
<feature type="domain" description="AAA+ ATPase" evidence="7">
    <location>
        <begin position="42"/>
        <end position="158"/>
    </location>
</feature>